<protein>
    <recommendedName>
        <fullName evidence="4">Sulfate permease</fullName>
    </recommendedName>
</protein>
<feature type="transmembrane region" description="Helical" evidence="1">
    <location>
        <begin position="360"/>
        <end position="386"/>
    </location>
</feature>
<feature type="transmembrane region" description="Helical" evidence="1">
    <location>
        <begin position="114"/>
        <end position="132"/>
    </location>
</feature>
<feature type="transmembrane region" description="Helical" evidence="1">
    <location>
        <begin position="153"/>
        <end position="171"/>
    </location>
</feature>
<keyword evidence="1" id="KW-0472">Membrane</keyword>
<proteinExistence type="predicted"/>
<keyword evidence="1" id="KW-1133">Transmembrane helix</keyword>
<dbReference type="Pfam" id="PF16983">
    <property type="entry name" value="MFS_MOT1"/>
    <property type="match status" value="2"/>
</dbReference>
<evidence type="ECO:0008006" key="4">
    <source>
        <dbReference type="Google" id="ProtNLM"/>
    </source>
</evidence>
<dbReference type="InterPro" id="IPR031563">
    <property type="entry name" value="MOT1/MOT2"/>
</dbReference>
<reference evidence="2" key="1">
    <citation type="submission" date="2020-09" db="EMBL/GenBank/DDBJ databases">
        <title>Desulfogranum mesoprofundum gen. nov., sp. nov., a novel mesophilic, sulfate-reducing chemolithoautotroph isolated from a deep-sea hydrothermal vent chimney in the Suiyo Seamount.</title>
        <authorList>
            <person name="Hashimoto Y."/>
            <person name="Nakagawa S."/>
        </authorList>
    </citation>
    <scope>NUCLEOTIDE SEQUENCE</scope>
    <source>
        <strain evidence="2">KT2</strain>
    </source>
</reference>
<sequence length="395" mass="41911">MKKYRFNRMEIAGSLGDLGTLLPLIVGMVTINHVSPTGIFYSIGLFYILSGCYFGLPVPIQPMKVIAAYAISTGMTYSQISASTGLVCIFLLIIGATDTISMIGKLVPKSVVRGVQLSTGILLMTKGVSFVIDGAPGSQLLEPYLSIQSAGPLPITIIIGIAGTVLTFYFLNSRKYPAGIVVTLFGLLVGLFLGTYDGMSRFTPGFYPPPLLPAGLPATTDLTVALFVLVIPQLPMTIGNAIIANADLSKEYFGEDSDRVTYRATTLSMAAANGLSFFLGGIPLCHGAGGLAAHYRFGARTAGSNIIIGAVFLALAVFTGPHVILLIHFLPFSILGILLLFAGSQLSLTILDMFARKDMFVVLTILAITLASSLTWGFLAGIILAFTLRSEKFDI</sequence>
<gene>
    <name evidence="2" type="ORF">DGMP_35970</name>
</gene>
<organism evidence="2 3">
    <name type="scientific">Desulfomarina profundi</name>
    <dbReference type="NCBI Taxonomy" id="2772557"/>
    <lineage>
        <taxon>Bacteria</taxon>
        <taxon>Pseudomonadati</taxon>
        <taxon>Thermodesulfobacteriota</taxon>
        <taxon>Desulfobulbia</taxon>
        <taxon>Desulfobulbales</taxon>
        <taxon>Desulfobulbaceae</taxon>
        <taxon>Desulfomarina</taxon>
    </lineage>
</organism>
<evidence type="ECO:0000256" key="1">
    <source>
        <dbReference type="SAM" id="Phobius"/>
    </source>
</evidence>
<dbReference type="PANTHER" id="PTHR31970">
    <property type="match status" value="1"/>
</dbReference>
<dbReference type="RefSeq" id="WP_228855209.1">
    <property type="nucleotide sequence ID" value="NZ_AP024086.1"/>
</dbReference>
<feature type="transmembrane region" description="Helical" evidence="1">
    <location>
        <begin position="297"/>
        <end position="318"/>
    </location>
</feature>
<feature type="transmembrane region" description="Helical" evidence="1">
    <location>
        <begin position="68"/>
        <end position="94"/>
    </location>
</feature>
<dbReference type="GO" id="GO:0015098">
    <property type="term" value="F:molybdate ion transmembrane transporter activity"/>
    <property type="evidence" value="ECO:0007669"/>
    <property type="project" value="InterPro"/>
</dbReference>
<dbReference type="Proteomes" id="UP000826725">
    <property type="component" value="Chromosome"/>
</dbReference>
<feature type="transmembrane region" description="Helical" evidence="1">
    <location>
        <begin position="267"/>
        <end position="285"/>
    </location>
</feature>
<dbReference type="KEGG" id="dbk:DGMP_35970"/>
<evidence type="ECO:0000313" key="2">
    <source>
        <dbReference type="EMBL" id="BCL62904.1"/>
    </source>
</evidence>
<dbReference type="EMBL" id="AP024086">
    <property type="protein sequence ID" value="BCL62904.1"/>
    <property type="molecule type" value="Genomic_DNA"/>
</dbReference>
<evidence type="ECO:0000313" key="3">
    <source>
        <dbReference type="Proteomes" id="UP000826725"/>
    </source>
</evidence>
<accession>A0A8D5FWG6</accession>
<dbReference type="AlphaFoldDB" id="A0A8D5FWG6"/>
<keyword evidence="1" id="KW-0812">Transmembrane</keyword>
<feature type="transmembrane region" description="Helical" evidence="1">
    <location>
        <begin position="324"/>
        <end position="348"/>
    </location>
</feature>
<feature type="transmembrane region" description="Helical" evidence="1">
    <location>
        <begin position="177"/>
        <end position="199"/>
    </location>
</feature>
<keyword evidence="3" id="KW-1185">Reference proteome</keyword>
<name>A0A8D5FWG6_9BACT</name>
<dbReference type="PANTHER" id="PTHR31970:SF9">
    <property type="entry name" value="MOLYBDATE TRANSPORTER 2"/>
    <property type="match status" value="1"/>
</dbReference>
<feature type="transmembrane region" description="Helical" evidence="1">
    <location>
        <begin position="38"/>
        <end position="56"/>
    </location>
</feature>